<sequence length="78" mass="8185">MTHRLCAIGRRQWVMAAGGNGLSPRQFAGVLAVLTGAAAWFMVAMTVRDKPLVEAVGETVGATTAFLVLISVAGVTRR</sequence>
<organism evidence="2 3">
    <name type="scientific">Virgisporangium aliadipatigenens</name>
    <dbReference type="NCBI Taxonomy" id="741659"/>
    <lineage>
        <taxon>Bacteria</taxon>
        <taxon>Bacillati</taxon>
        <taxon>Actinomycetota</taxon>
        <taxon>Actinomycetes</taxon>
        <taxon>Micromonosporales</taxon>
        <taxon>Micromonosporaceae</taxon>
        <taxon>Virgisporangium</taxon>
    </lineage>
</organism>
<reference evidence="2" key="1">
    <citation type="submission" date="2021-01" db="EMBL/GenBank/DDBJ databases">
        <title>Whole genome shotgun sequence of Virgisporangium aliadipatigenens NBRC 105644.</title>
        <authorList>
            <person name="Komaki H."/>
            <person name="Tamura T."/>
        </authorList>
    </citation>
    <scope>NUCLEOTIDE SEQUENCE</scope>
    <source>
        <strain evidence="2">NBRC 105644</strain>
    </source>
</reference>
<proteinExistence type="predicted"/>
<protein>
    <submittedName>
        <fullName evidence="2">Uncharacterized protein</fullName>
    </submittedName>
</protein>
<evidence type="ECO:0000313" key="3">
    <source>
        <dbReference type="Proteomes" id="UP000619260"/>
    </source>
</evidence>
<dbReference type="AlphaFoldDB" id="A0A8J3YTS1"/>
<keyword evidence="3" id="KW-1185">Reference proteome</keyword>
<comment type="caution">
    <text evidence="2">The sequence shown here is derived from an EMBL/GenBank/DDBJ whole genome shotgun (WGS) entry which is preliminary data.</text>
</comment>
<evidence type="ECO:0000313" key="2">
    <source>
        <dbReference type="EMBL" id="GIJ51739.1"/>
    </source>
</evidence>
<gene>
    <name evidence="2" type="ORF">Val02_86250</name>
</gene>
<feature type="transmembrane region" description="Helical" evidence="1">
    <location>
        <begin position="59"/>
        <end position="76"/>
    </location>
</feature>
<name>A0A8J3YTS1_9ACTN</name>
<evidence type="ECO:0000256" key="1">
    <source>
        <dbReference type="SAM" id="Phobius"/>
    </source>
</evidence>
<feature type="transmembrane region" description="Helical" evidence="1">
    <location>
        <begin position="27"/>
        <end position="47"/>
    </location>
</feature>
<keyword evidence="1" id="KW-0472">Membrane</keyword>
<dbReference type="EMBL" id="BOPF01000053">
    <property type="protein sequence ID" value="GIJ51739.1"/>
    <property type="molecule type" value="Genomic_DNA"/>
</dbReference>
<keyword evidence="1" id="KW-1133">Transmembrane helix</keyword>
<accession>A0A8J3YTS1</accession>
<dbReference type="Proteomes" id="UP000619260">
    <property type="component" value="Unassembled WGS sequence"/>
</dbReference>
<keyword evidence="1" id="KW-0812">Transmembrane</keyword>